<proteinExistence type="predicted"/>
<comment type="caution">
    <text evidence="1">The sequence shown here is derived from an EMBL/GenBank/DDBJ whole genome shotgun (WGS) entry which is preliminary data.</text>
</comment>
<dbReference type="Proteomes" id="UP000831701">
    <property type="component" value="Chromosome 2"/>
</dbReference>
<evidence type="ECO:0000313" key="1">
    <source>
        <dbReference type="EMBL" id="KAI3375696.1"/>
    </source>
</evidence>
<accession>A0ACB8X6Y0</accession>
<keyword evidence="2" id="KW-1185">Reference proteome</keyword>
<gene>
    <name evidence="1" type="ORF">L3Q82_004002</name>
</gene>
<protein>
    <submittedName>
        <fullName evidence="1">Uncharacterized protein</fullName>
    </submittedName>
</protein>
<dbReference type="EMBL" id="CM041532">
    <property type="protein sequence ID" value="KAI3375696.1"/>
    <property type="molecule type" value="Genomic_DNA"/>
</dbReference>
<organism evidence="1 2">
    <name type="scientific">Scortum barcoo</name>
    <name type="common">barcoo grunter</name>
    <dbReference type="NCBI Taxonomy" id="214431"/>
    <lineage>
        <taxon>Eukaryota</taxon>
        <taxon>Metazoa</taxon>
        <taxon>Chordata</taxon>
        <taxon>Craniata</taxon>
        <taxon>Vertebrata</taxon>
        <taxon>Euteleostomi</taxon>
        <taxon>Actinopterygii</taxon>
        <taxon>Neopterygii</taxon>
        <taxon>Teleostei</taxon>
        <taxon>Neoteleostei</taxon>
        <taxon>Acanthomorphata</taxon>
        <taxon>Eupercaria</taxon>
        <taxon>Centrarchiformes</taxon>
        <taxon>Terapontoidei</taxon>
        <taxon>Terapontidae</taxon>
        <taxon>Scortum</taxon>
    </lineage>
</organism>
<evidence type="ECO:0000313" key="2">
    <source>
        <dbReference type="Proteomes" id="UP000831701"/>
    </source>
</evidence>
<sequence length="451" mass="51659">MKDSVSIQEEMNWTQAQNYCRQYHTDLVSGLSQLENLPNDIKSENKSWIGLFRDTWRWSDGRNFSFRNWDLYSFKDNEETKKCAMTVSDGLKWRSGNCSEKKPFFCYNVPDLSNAIKDLERLKLQTKKEFKDAKTQLENHKEDIDSLKREVQELVKHKEIISENVSQIEKKLHTTESQLRDKKTKLENLEVETAAAFSETQKVLNVYKNELSYLNTTAQELEGKIEARLDATKTELEANLKTIQNSSEALDAKLNEQNAEVRDFKEQTESKFRTVDERLKTQNTVVDKHKAAIDTLKSNDEGIKQRLELTEKKSVELNTLTVEVNSLKAEVNTKVAFSATVIESNGVFTGPATTHNILIFNQVFSNIGNAYNSKTGIFTAPVKGVYYFSFMTFGYNSHTSGAILVKNGHYQVSTWEFKGLDASDTTSNTVILELNVRETVNIILWRAISQM</sequence>
<name>A0ACB8X6Y0_9TELE</name>
<reference evidence="1" key="1">
    <citation type="submission" date="2022-04" db="EMBL/GenBank/DDBJ databases">
        <title>Jade perch genome.</title>
        <authorList>
            <person name="Chao B."/>
        </authorList>
    </citation>
    <scope>NUCLEOTIDE SEQUENCE</scope>
    <source>
        <strain evidence="1">CB-2022</strain>
    </source>
</reference>